<evidence type="ECO:0000256" key="1">
    <source>
        <dbReference type="SAM" id="MobiDB-lite"/>
    </source>
</evidence>
<evidence type="ECO:0000313" key="2">
    <source>
        <dbReference type="EMBL" id="KGC06425.1"/>
    </source>
</evidence>
<proteinExistence type="predicted"/>
<name>A0AA88Z9C3_BURCE</name>
<reference evidence="2 3" key="1">
    <citation type="submission" date="2014-06" db="EMBL/GenBank/DDBJ databases">
        <authorList>
            <person name="Bishop-Lilly K.A."/>
            <person name="Broomall S.M."/>
            <person name="Chain P.S."/>
            <person name="Chertkov O."/>
            <person name="Coyne S.R."/>
            <person name="Daligault H.E."/>
            <person name="Davenport K.W."/>
            <person name="Erkkila T."/>
            <person name="Frey K.G."/>
            <person name="Gibbons H.S."/>
            <person name="Gu W."/>
            <person name="Jaissle J."/>
            <person name="Johnson S.L."/>
            <person name="Koroleva G.I."/>
            <person name="Ladner J.T."/>
            <person name="Lo C.-C."/>
            <person name="Minogue T.D."/>
            <person name="Munk C."/>
            <person name="Palacios G.F."/>
            <person name="Redden C.L."/>
            <person name="Rosenzweig C.N."/>
            <person name="Scholz M.B."/>
            <person name="Teshima H."/>
            <person name="Xu Y."/>
        </authorList>
    </citation>
    <scope>NUCLEOTIDE SEQUENCE [LARGE SCALE GENOMIC DNA]</scope>
    <source>
        <strain evidence="2 3">DWS 37UF10B-2</strain>
    </source>
</reference>
<accession>A0AA88Z9C3</accession>
<protein>
    <submittedName>
        <fullName evidence="2">Uncharacterized protein</fullName>
    </submittedName>
</protein>
<sequence length="233" mass="25355">MLSTGKVRRKMAEAVRAVKTSHDRLRERAETNMNEQRSSDGCAHGCESLSAHATVLVDASGVTQGYRSFLVARIDDSLYERSGNLHRLLIPVLSPIGELFRESGFLKVSMFGSIVEVDCGELRYRRHLHVGSPRSSGPGLDAVASRSEPVFLRGPGPLVARDGFGMTSRGLPKVENGRDAGMTNSSARMPPGTVHRLNLASDVTGDRQKLVYRRGCASTKNFSQAVQGDFELP</sequence>
<evidence type="ECO:0000313" key="3">
    <source>
        <dbReference type="Proteomes" id="UP000029575"/>
    </source>
</evidence>
<organism evidence="2 3">
    <name type="scientific">Burkholderia cepacia</name>
    <name type="common">Pseudomonas cepacia</name>
    <dbReference type="NCBI Taxonomy" id="292"/>
    <lineage>
        <taxon>Bacteria</taxon>
        <taxon>Pseudomonadati</taxon>
        <taxon>Pseudomonadota</taxon>
        <taxon>Betaproteobacteria</taxon>
        <taxon>Burkholderiales</taxon>
        <taxon>Burkholderiaceae</taxon>
        <taxon>Burkholderia</taxon>
        <taxon>Burkholderia cepacia complex</taxon>
    </lineage>
</organism>
<gene>
    <name evidence="2" type="ORF">DM43_4327</name>
</gene>
<dbReference type="EMBL" id="JPGD01000003">
    <property type="protein sequence ID" value="KGC06425.1"/>
    <property type="molecule type" value="Genomic_DNA"/>
</dbReference>
<comment type="caution">
    <text evidence="2">The sequence shown here is derived from an EMBL/GenBank/DDBJ whole genome shotgun (WGS) entry which is preliminary data.</text>
</comment>
<dbReference type="AlphaFoldDB" id="A0AA88Z9C3"/>
<feature type="region of interest" description="Disordered" evidence="1">
    <location>
        <begin position="169"/>
        <end position="193"/>
    </location>
</feature>
<dbReference type="Proteomes" id="UP000029575">
    <property type="component" value="Unassembled WGS sequence"/>
</dbReference>